<proteinExistence type="predicted"/>
<feature type="compositionally biased region" description="Polar residues" evidence="1">
    <location>
        <begin position="402"/>
        <end position="421"/>
    </location>
</feature>
<name>A0A439DJG4_9PEZI</name>
<dbReference type="Proteomes" id="UP000286045">
    <property type="component" value="Unassembled WGS sequence"/>
</dbReference>
<organism evidence="3 4">
    <name type="scientific">Xylaria grammica</name>
    <dbReference type="NCBI Taxonomy" id="363999"/>
    <lineage>
        <taxon>Eukaryota</taxon>
        <taxon>Fungi</taxon>
        <taxon>Dikarya</taxon>
        <taxon>Ascomycota</taxon>
        <taxon>Pezizomycotina</taxon>
        <taxon>Sordariomycetes</taxon>
        <taxon>Xylariomycetidae</taxon>
        <taxon>Xylariales</taxon>
        <taxon>Xylariaceae</taxon>
        <taxon>Xylaria</taxon>
    </lineage>
</organism>
<reference evidence="3 4" key="1">
    <citation type="submission" date="2018-12" db="EMBL/GenBank/DDBJ databases">
        <title>Draft genome sequence of Xylaria grammica IHI A82.</title>
        <authorList>
            <person name="Buettner E."/>
            <person name="Kellner H."/>
        </authorList>
    </citation>
    <scope>NUCLEOTIDE SEQUENCE [LARGE SCALE GENOMIC DNA]</scope>
    <source>
        <strain evidence="3 4">IHI A82</strain>
    </source>
</reference>
<evidence type="ECO:0000313" key="4">
    <source>
        <dbReference type="Proteomes" id="UP000286045"/>
    </source>
</evidence>
<feature type="region of interest" description="Disordered" evidence="1">
    <location>
        <begin position="155"/>
        <end position="186"/>
    </location>
</feature>
<keyword evidence="2" id="KW-0812">Transmembrane</keyword>
<evidence type="ECO:0000256" key="1">
    <source>
        <dbReference type="SAM" id="MobiDB-lite"/>
    </source>
</evidence>
<feature type="region of interest" description="Disordered" evidence="1">
    <location>
        <begin position="455"/>
        <end position="498"/>
    </location>
</feature>
<feature type="region of interest" description="Disordered" evidence="1">
    <location>
        <begin position="402"/>
        <end position="425"/>
    </location>
</feature>
<feature type="region of interest" description="Disordered" evidence="1">
    <location>
        <begin position="328"/>
        <end position="368"/>
    </location>
</feature>
<accession>A0A439DJG4</accession>
<keyword evidence="4" id="KW-1185">Reference proteome</keyword>
<evidence type="ECO:0000256" key="2">
    <source>
        <dbReference type="SAM" id="Phobius"/>
    </source>
</evidence>
<feature type="compositionally biased region" description="Pro residues" evidence="1">
    <location>
        <begin position="171"/>
        <end position="180"/>
    </location>
</feature>
<gene>
    <name evidence="3" type="ORF">EKO27_g605</name>
</gene>
<keyword evidence="2" id="KW-0472">Membrane</keyword>
<keyword evidence="2" id="KW-1133">Transmembrane helix</keyword>
<protein>
    <submittedName>
        <fullName evidence="3">Uncharacterized protein</fullName>
    </submittedName>
</protein>
<feature type="compositionally biased region" description="Polar residues" evidence="1">
    <location>
        <begin position="455"/>
        <end position="475"/>
    </location>
</feature>
<dbReference type="STRING" id="363999.A0A439DJG4"/>
<feature type="compositionally biased region" description="Polar residues" evidence="1">
    <location>
        <begin position="355"/>
        <end position="367"/>
    </location>
</feature>
<feature type="transmembrane region" description="Helical" evidence="2">
    <location>
        <begin position="372"/>
        <end position="394"/>
    </location>
</feature>
<dbReference type="EMBL" id="RYZI01000007">
    <property type="protein sequence ID" value="RWA14511.1"/>
    <property type="molecule type" value="Genomic_DNA"/>
</dbReference>
<sequence length="498" mass="52426">MIAGAVAEVARALKTLEIAAVRILIVHLGSHVAAQVAATRTPAFVAILHPLAAALRGLSAHPTAVLESRTYTPFLRKECFFTDEQKRAFLIESVTTTTTLTSVVYYTSTTLVTSVSTNLGVTTKFVTSTVTRDNIDVATITNYITSTKIAKRILPETPTRTKHPVERRSRPTPPAPPPEPTTARGLGAFRHGLENIGLLPKRDVTSYIYDFVFIWDTYSSGIVETSTVASEINSMSTEFSTIVSTLFRDAKSTTTVVSTVVVTSTQATTSTTKSSIKDSSTEPITTKTSNDIVVMTTFVVGVTNSGKNEAATATSIIDGGGASGLQVATGVSTATSRSDGSSSRPSTTPPTSSSIGVNSSSKQSDLSTGAKAGIGAGAGAAGLALLSAIVFFALGKRRRSTSMISGDNSQAPMAPNTVSNWTPPPPPPLRYSHLDSREISYTERAAALARSMENLRQPTSTPSTQGYQQSSNLSPASRGRVSLYALGAHDGTREPPGW</sequence>
<comment type="caution">
    <text evidence="3">The sequence shown here is derived from an EMBL/GenBank/DDBJ whole genome shotgun (WGS) entry which is preliminary data.</text>
</comment>
<dbReference type="AlphaFoldDB" id="A0A439DJG4"/>
<feature type="compositionally biased region" description="Low complexity" evidence="1">
    <location>
        <begin position="332"/>
        <end position="354"/>
    </location>
</feature>
<evidence type="ECO:0000313" key="3">
    <source>
        <dbReference type="EMBL" id="RWA14511.1"/>
    </source>
</evidence>